<name>A0ABZ0WG24_9BURK</name>
<gene>
    <name evidence="1" type="ORF">U0042_19600</name>
</gene>
<accession>A0ABZ0WG24</accession>
<keyword evidence="2" id="KW-1185">Reference proteome</keyword>
<dbReference type="EMBL" id="CP139965">
    <property type="protein sequence ID" value="WQD76298.1"/>
    <property type="molecule type" value="Genomic_DNA"/>
</dbReference>
<dbReference type="Proteomes" id="UP001325479">
    <property type="component" value="Chromosome"/>
</dbReference>
<sequence>MSLIAYSRIEIPKHSMALFLDRYLTEYDESLSADSYIDPVGTLIIWSAFGRRVFNNRINSISNDVRNYTLNLFHHFLVRKLVDDDEAKLSASLQQKYQDRGAPPFKQACLIFLENLFVYSVLHHQQMRGVEPSGILGISNARRRWDKENGDPAIAFTHEPAGQILVRQLGLGVSGRYKTPLMEIGFFDASYQYHKLNFQPRWAGAQTFIAGDRHSLLGKLERVAYPFLKQCVAELRHGEKLNFKSGIPKALAKAYVRAFASPSTVGEYARDFWLTQTGLDSGAAGALYTVLANLGEKQVESQHVLEQALDHTFQPEEKAKLEHIAEIEPFLSDCMLLFTLMAAERTHSIDAVAGHWKRFDRRANRLPALGKRVEEFAKLPFLKGSEAARRLMQLQQVANAGGIEQQVRALADYHGKVMQSRGQPAWLAIEHNGIIKVNARTMSRPDPRKWQPGAWYNQYYLPQFRSFVTGLQGVGA</sequence>
<reference evidence="1 2" key="1">
    <citation type="submission" date="2023-12" db="EMBL/GenBank/DDBJ databases">
        <title>Genome sequencing and assembly of bacterial species from a model synthetic community.</title>
        <authorList>
            <person name="Hogle S.L."/>
        </authorList>
    </citation>
    <scope>NUCLEOTIDE SEQUENCE [LARGE SCALE GENOMIC DNA]</scope>
    <source>
        <strain evidence="1 2">HAMBI 2494</strain>
    </source>
</reference>
<organism evidence="1 2">
    <name type="scientific">Paraburkholderia kururiensis</name>
    <dbReference type="NCBI Taxonomy" id="984307"/>
    <lineage>
        <taxon>Bacteria</taxon>
        <taxon>Pseudomonadati</taxon>
        <taxon>Pseudomonadota</taxon>
        <taxon>Betaproteobacteria</taxon>
        <taxon>Burkholderiales</taxon>
        <taxon>Burkholderiaceae</taxon>
        <taxon>Paraburkholderia</taxon>
    </lineage>
</organism>
<evidence type="ECO:0000313" key="1">
    <source>
        <dbReference type="EMBL" id="WQD76298.1"/>
    </source>
</evidence>
<evidence type="ECO:0000313" key="2">
    <source>
        <dbReference type="Proteomes" id="UP001325479"/>
    </source>
</evidence>
<proteinExistence type="predicted"/>
<protein>
    <submittedName>
        <fullName evidence="1">Uncharacterized protein</fullName>
    </submittedName>
</protein>
<dbReference type="RefSeq" id="WP_232833530.1">
    <property type="nucleotide sequence ID" value="NZ_CP139965.1"/>
</dbReference>